<organism evidence="4">
    <name type="scientific">Roseihalotalea indica</name>
    <dbReference type="NCBI Taxonomy" id="2867963"/>
    <lineage>
        <taxon>Bacteria</taxon>
        <taxon>Pseudomonadati</taxon>
        <taxon>Bacteroidota</taxon>
        <taxon>Cytophagia</taxon>
        <taxon>Cytophagales</taxon>
        <taxon>Catalimonadaceae</taxon>
        <taxon>Roseihalotalea</taxon>
    </lineage>
</organism>
<dbReference type="PANTHER" id="PTHR30576">
    <property type="entry name" value="COLANIC BIOSYNTHESIS UDP-GLUCOSE LIPID CARRIER TRANSFERASE"/>
    <property type="match status" value="1"/>
</dbReference>
<gene>
    <name evidence="4" type="ORF">K4G66_12915</name>
</gene>
<reference evidence="4" key="2">
    <citation type="journal article" date="2024" name="Antonie Van Leeuwenhoek">
        <title>Roseihalotalea indica gen. nov., sp. nov., a halophilic Bacteroidetes from mesopelagic Southwest Indian Ocean with higher carbohydrate metabolic potential.</title>
        <authorList>
            <person name="Chen B."/>
            <person name="Zhang M."/>
            <person name="Lin D."/>
            <person name="Ye J."/>
            <person name="Tang K."/>
        </authorList>
    </citation>
    <scope>NUCLEOTIDE SEQUENCE</scope>
    <source>
        <strain evidence="4">TK19036</strain>
    </source>
</reference>
<protein>
    <submittedName>
        <fullName evidence="4">Sugar transferase</fullName>
    </submittedName>
</protein>
<proteinExistence type="inferred from homology"/>
<dbReference type="GO" id="GO:0016780">
    <property type="term" value="F:phosphotransferase activity, for other substituted phosphate groups"/>
    <property type="evidence" value="ECO:0007669"/>
    <property type="project" value="TreeGrafter"/>
</dbReference>
<dbReference type="AlphaFoldDB" id="A0AA49JHT2"/>
<accession>A0AA49JHT2</accession>
<dbReference type="Pfam" id="PF02397">
    <property type="entry name" value="Bac_transf"/>
    <property type="match status" value="1"/>
</dbReference>
<evidence type="ECO:0000256" key="2">
    <source>
        <dbReference type="SAM" id="Phobius"/>
    </source>
</evidence>
<sequence length="198" mass="23463">MKYQIAKRWFDGIIALSALMIMSPFIGFVLVLLRVFTREYPIFIQPRVGYQEQVFLLYKIKTMYSPEVYMKVSWIKKLCLWLRQYSVDEVLQFWNVLKGDMSLIGPRPLLVEYLPLYNEDQKKRHTVKPGMSGWAQLQGRNRIPWPQRFALDIWYVEHRSFWLDLKILRGTLLHLLHPEGVRPEGLSASEKFGGNDLN</sequence>
<name>A0AA49JHT2_9BACT</name>
<keyword evidence="4" id="KW-0808">Transferase</keyword>
<dbReference type="PANTHER" id="PTHR30576:SF8">
    <property type="entry name" value="UNDECAPRENYL-PHOSPHATE GALACTOSE PHOSPHOTRANSFERASE"/>
    <property type="match status" value="1"/>
</dbReference>
<dbReference type="EMBL" id="CP120682">
    <property type="protein sequence ID" value="WKN39594.1"/>
    <property type="molecule type" value="Genomic_DNA"/>
</dbReference>
<keyword evidence="2" id="KW-0472">Membrane</keyword>
<keyword evidence="2" id="KW-0812">Transmembrane</keyword>
<evidence type="ECO:0000313" key="4">
    <source>
        <dbReference type="EMBL" id="WKN39594.1"/>
    </source>
</evidence>
<evidence type="ECO:0000259" key="3">
    <source>
        <dbReference type="Pfam" id="PF02397"/>
    </source>
</evidence>
<keyword evidence="2" id="KW-1133">Transmembrane helix</keyword>
<reference evidence="4" key="1">
    <citation type="journal article" date="2023" name="Comput. Struct. Biotechnol. J.">
        <title>Discovery of a novel marine Bacteroidetes with a rich repertoire of carbohydrate-active enzymes.</title>
        <authorList>
            <person name="Chen B."/>
            <person name="Liu G."/>
            <person name="Chen Q."/>
            <person name="Wang H."/>
            <person name="Liu L."/>
            <person name="Tang K."/>
        </authorList>
    </citation>
    <scope>NUCLEOTIDE SEQUENCE</scope>
    <source>
        <strain evidence="4">TK19036</strain>
    </source>
</reference>
<feature type="domain" description="Bacterial sugar transferase" evidence="3">
    <location>
        <begin position="7"/>
        <end position="176"/>
    </location>
</feature>
<evidence type="ECO:0000256" key="1">
    <source>
        <dbReference type="ARBA" id="ARBA00006464"/>
    </source>
</evidence>
<feature type="transmembrane region" description="Helical" evidence="2">
    <location>
        <begin position="12"/>
        <end position="36"/>
    </location>
</feature>
<comment type="similarity">
    <text evidence="1">Belongs to the bacterial sugar transferase family.</text>
</comment>
<dbReference type="InterPro" id="IPR003362">
    <property type="entry name" value="Bact_transf"/>
</dbReference>